<dbReference type="Pfam" id="PF03055">
    <property type="entry name" value="RPE65"/>
    <property type="match status" value="1"/>
</dbReference>
<gene>
    <name evidence="6" type="ORF">E2F43_01010</name>
</gene>
<feature type="binding site" evidence="5">
    <location>
        <position position="221"/>
    </location>
    <ligand>
        <name>Fe cation</name>
        <dbReference type="ChEBI" id="CHEBI:24875"/>
        <note>catalytic</note>
    </ligand>
</feature>
<organism evidence="6 7">
    <name type="scientific">Seongchinamella unica</name>
    <dbReference type="NCBI Taxonomy" id="2547392"/>
    <lineage>
        <taxon>Bacteria</taxon>
        <taxon>Pseudomonadati</taxon>
        <taxon>Pseudomonadota</taxon>
        <taxon>Gammaproteobacteria</taxon>
        <taxon>Cellvibrionales</taxon>
        <taxon>Halieaceae</taxon>
        <taxon>Seongchinamella</taxon>
    </lineage>
</organism>
<dbReference type="PANTHER" id="PTHR10543">
    <property type="entry name" value="BETA-CAROTENE DIOXYGENASE"/>
    <property type="match status" value="1"/>
</dbReference>
<feature type="binding site" evidence="5">
    <location>
        <position position="173"/>
    </location>
    <ligand>
        <name>Fe cation</name>
        <dbReference type="ChEBI" id="CHEBI:24875"/>
        <note>catalytic</note>
    </ligand>
</feature>
<protein>
    <submittedName>
        <fullName evidence="6">Uncharacterized protein</fullName>
    </submittedName>
</protein>
<dbReference type="AlphaFoldDB" id="A0A4R5LTZ8"/>
<proteinExistence type="inferred from homology"/>
<comment type="cofactor">
    <cofactor evidence="5">
        <name>Fe(2+)</name>
        <dbReference type="ChEBI" id="CHEBI:29033"/>
    </cofactor>
    <text evidence="5">Binds 1 Fe(2+) ion per subunit.</text>
</comment>
<keyword evidence="2 5" id="KW-0479">Metal-binding</keyword>
<dbReference type="PANTHER" id="PTHR10543:SF89">
    <property type="entry name" value="CAROTENOID 9,10(9',10')-CLEAVAGE DIOXYGENASE 1"/>
    <property type="match status" value="1"/>
</dbReference>
<dbReference type="Proteomes" id="UP000295554">
    <property type="component" value="Unassembled WGS sequence"/>
</dbReference>
<feature type="binding site" evidence="5">
    <location>
        <position position="459"/>
    </location>
    <ligand>
        <name>Fe cation</name>
        <dbReference type="ChEBI" id="CHEBI:24875"/>
        <note>catalytic</note>
    </ligand>
</feature>
<accession>A0A4R5LTZ8</accession>
<dbReference type="OrthoDB" id="6636843at2"/>
<keyword evidence="7" id="KW-1185">Reference proteome</keyword>
<keyword evidence="4 5" id="KW-0408">Iron</keyword>
<evidence type="ECO:0000313" key="6">
    <source>
        <dbReference type="EMBL" id="TDG14854.1"/>
    </source>
</evidence>
<evidence type="ECO:0000256" key="1">
    <source>
        <dbReference type="ARBA" id="ARBA00006787"/>
    </source>
</evidence>
<evidence type="ECO:0000256" key="5">
    <source>
        <dbReference type="PIRSR" id="PIRSR604294-1"/>
    </source>
</evidence>
<dbReference type="GO" id="GO:0010436">
    <property type="term" value="F:carotenoid dioxygenase activity"/>
    <property type="evidence" value="ECO:0007669"/>
    <property type="project" value="TreeGrafter"/>
</dbReference>
<comment type="caution">
    <text evidence="6">The sequence shown here is derived from an EMBL/GenBank/DDBJ whole genome shotgun (WGS) entry which is preliminary data.</text>
</comment>
<name>A0A4R5LTZ8_9GAMM</name>
<evidence type="ECO:0000256" key="4">
    <source>
        <dbReference type="ARBA" id="ARBA00023004"/>
    </source>
</evidence>
<reference evidence="6 7" key="1">
    <citation type="submission" date="2019-03" db="EMBL/GenBank/DDBJ databases">
        <title>Seongchinamella monodicae gen. nov., sp. nov., a novel member of the Gammaproteobacteria isolated from a tidal mudflat of beach.</title>
        <authorList>
            <person name="Yang H.G."/>
            <person name="Kang J.W."/>
            <person name="Lee S.D."/>
        </authorList>
    </citation>
    <scope>NUCLEOTIDE SEQUENCE [LARGE SCALE GENOMIC DNA]</scope>
    <source>
        <strain evidence="6 7">GH4-78</strain>
    </source>
</reference>
<dbReference type="EMBL" id="SMSE01000001">
    <property type="protein sequence ID" value="TDG14854.1"/>
    <property type="molecule type" value="Genomic_DNA"/>
</dbReference>
<keyword evidence="3" id="KW-0560">Oxidoreductase</keyword>
<dbReference type="RefSeq" id="WP_133209019.1">
    <property type="nucleotide sequence ID" value="NZ_SMSE01000001.1"/>
</dbReference>
<comment type="similarity">
    <text evidence="1">Belongs to the carotenoid oxygenase family.</text>
</comment>
<sequence length="468" mass="52612">MDLSAFPYLQGNYAPVEEERDFDERQLRIEGEIPAKLTGAFMRDGANVAFQPNHYVYPLDGDGMIHAVYFRDGHVEYKNRWVQTSHLKTERKFGRTIYGSVGKLLEVPQEVIDAGGEPNPIRNTANTNVIYHGGKLLALWEGGFPHLLNHDLSTVGLFDYDGALKPGDALTAHPKVCPDTGDLISCTQRWDSPNYWVQVFDARGRHKQTMEVEFPRKGIIHDLQITGNYVVIFYAPTYHSVEKAMKGEDPFVWEPELGTKIIAVPRDGSGNNIVFETESFFSWHFCNGFEAGGKIIIDYVWINSIPFAQAQGTGTEKQPRRMYRMSLDPKTRQVTNEQFSDIFCEFSRVDERRMGKVYRLGYATCSNRDWGDAHGYNCTGSFDFNSGETALWEYGEAANAGEPVHVPNPDSEREEDGWLMCFVHNPGEGPFLSILSAGDVAAGPVAKIHIPGRVPNGFHANWMQGLTL</sequence>
<dbReference type="InterPro" id="IPR004294">
    <property type="entry name" value="Carotenoid_Oase"/>
</dbReference>
<evidence type="ECO:0000256" key="3">
    <source>
        <dbReference type="ARBA" id="ARBA00023002"/>
    </source>
</evidence>
<evidence type="ECO:0000256" key="2">
    <source>
        <dbReference type="ARBA" id="ARBA00022723"/>
    </source>
</evidence>
<dbReference type="GO" id="GO:0046872">
    <property type="term" value="F:metal ion binding"/>
    <property type="evidence" value="ECO:0007669"/>
    <property type="project" value="UniProtKB-KW"/>
</dbReference>
<feature type="binding site" evidence="5">
    <location>
        <position position="284"/>
    </location>
    <ligand>
        <name>Fe cation</name>
        <dbReference type="ChEBI" id="CHEBI:24875"/>
        <note>catalytic</note>
    </ligand>
</feature>
<dbReference type="GO" id="GO:0016121">
    <property type="term" value="P:carotene catabolic process"/>
    <property type="evidence" value="ECO:0007669"/>
    <property type="project" value="TreeGrafter"/>
</dbReference>
<evidence type="ECO:0000313" key="7">
    <source>
        <dbReference type="Proteomes" id="UP000295554"/>
    </source>
</evidence>